<evidence type="ECO:0000313" key="1">
    <source>
        <dbReference type="EMBL" id="BES81732.1"/>
    </source>
</evidence>
<proteinExistence type="predicted"/>
<organism evidence="1 2">
    <name type="scientific">Pyrodictium abyssi</name>
    <dbReference type="NCBI Taxonomy" id="54256"/>
    <lineage>
        <taxon>Archaea</taxon>
        <taxon>Thermoproteota</taxon>
        <taxon>Thermoprotei</taxon>
        <taxon>Desulfurococcales</taxon>
        <taxon>Pyrodictiaceae</taxon>
        <taxon>Pyrodictium</taxon>
    </lineage>
</organism>
<protein>
    <submittedName>
        <fullName evidence="1">Uncharacterized protein</fullName>
    </submittedName>
</protein>
<gene>
    <name evidence="1" type="ORF">PABY_12990</name>
</gene>
<sequence length="76" mass="8840">MSVEKQLLEEIRGLQATLKRIEALLEERLLGVDEPLPDEAEATREYELDRKRIRLELVSLDQTTMRLLGDGSRCMR</sequence>
<accession>A0ABM8IW12</accession>
<name>A0ABM8IW12_9CREN</name>
<keyword evidence="2" id="KW-1185">Reference proteome</keyword>
<reference evidence="1 2" key="1">
    <citation type="submission" date="2023-09" db="EMBL/GenBank/DDBJ databases">
        <title>Pyrofollis japonicus gen. nov. sp. nov., a novel member of the family Pyrodictiaceae isolated from the Iheya North hydrothermal field.</title>
        <authorList>
            <person name="Miyazaki U."/>
            <person name="Sanari M."/>
            <person name="Tame A."/>
            <person name="Kitajima M."/>
            <person name="Okamoto A."/>
            <person name="Sawayama S."/>
            <person name="Miyazaki J."/>
            <person name="Takai K."/>
            <person name="Nakagawa S."/>
        </authorList>
    </citation>
    <scope>NUCLEOTIDE SEQUENCE [LARGE SCALE GENOMIC DNA]</scope>
    <source>
        <strain evidence="1 2">AV2</strain>
    </source>
</reference>
<dbReference type="EMBL" id="AP028907">
    <property type="protein sequence ID" value="BES81732.1"/>
    <property type="molecule type" value="Genomic_DNA"/>
</dbReference>
<dbReference type="RefSeq" id="WP_338248396.1">
    <property type="nucleotide sequence ID" value="NZ_AP028907.1"/>
</dbReference>
<evidence type="ECO:0000313" key="2">
    <source>
        <dbReference type="Proteomes" id="UP001341135"/>
    </source>
</evidence>
<dbReference type="GeneID" id="89289314"/>
<dbReference type="Proteomes" id="UP001341135">
    <property type="component" value="Chromosome"/>
</dbReference>